<evidence type="ECO:0000313" key="1">
    <source>
        <dbReference type="EMBL" id="KRY02649.1"/>
    </source>
</evidence>
<protein>
    <submittedName>
        <fullName evidence="1">Uncharacterized protein</fullName>
    </submittedName>
</protein>
<keyword evidence="2" id="KW-1185">Reference proteome</keyword>
<dbReference type="AlphaFoldDB" id="A0A0V0YQP1"/>
<comment type="caution">
    <text evidence="1">The sequence shown here is derived from an EMBL/GenBank/DDBJ whole genome shotgun (WGS) entry which is preliminary data.</text>
</comment>
<organism evidence="1 2">
    <name type="scientific">Trichinella patagoniensis</name>
    <dbReference type="NCBI Taxonomy" id="990121"/>
    <lineage>
        <taxon>Eukaryota</taxon>
        <taxon>Metazoa</taxon>
        <taxon>Ecdysozoa</taxon>
        <taxon>Nematoda</taxon>
        <taxon>Enoplea</taxon>
        <taxon>Dorylaimia</taxon>
        <taxon>Trichinellida</taxon>
        <taxon>Trichinellidae</taxon>
        <taxon>Trichinella</taxon>
    </lineage>
</organism>
<dbReference type="EMBL" id="JYDQ01003605">
    <property type="protein sequence ID" value="KRY02649.1"/>
    <property type="molecule type" value="Genomic_DNA"/>
</dbReference>
<reference evidence="1 2" key="1">
    <citation type="submission" date="2015-01" db="EMBL/GenBank/DDBJ databases">
        <title>Evolution of Trichinella species and genotypes.</title>
        <authorList>
            <person name="Korhonen P.K."/>
            <person name="Edoardo P."/>
            <person name="Giuseppe L.R."/>
            <person name="Gasser R.B."/>
        </authorList>
    </citation>
    <scope>NUCLEOTIDE SEQUENCE [LARGE SCALE GENOMIC DNA]</scope>
    <source>
        <strain evidence="1">ISS2496</strain>
    </source>
</reference>
<name>A0A0V0YQP1_9BILA</name>
<gene>
    <name evidence="1" type="ORF">T12_14284</name>
</gene>
<accession>A0A0V0YQP1</accession>
<evidence type="ECO:0000313" key="2">
    <source>
        <dbReference type="Proteomes" id="UP000054783"/>
    </source>
</evidence>
<sequence>MRRRVLTNPQCLTLAVHLNSFFKEIEMSFIKCYAFAR</sequence>
<proteinExistence type="predicted"/>
<dbReference type="Proteomes" id="UP000054783">
    <property type="component" value="Unassembled WGS sequence"/>
</dbReference>